<reference evidence="1 2" key="1">
    <citation type="submission" date="2018-08" db="EMBL/GenBank/DDBJ databases">
        <title>A genome reference for cultivated species of the human gut microbiota.</title>
        <authorList>
            <person name="Zou Y."/>
            <person name="Xue W."/>
            <person name="Luo G."/>
        </authorList>
    </citation>
    <scope>NUCLEOTIDE SEQUENCE [LARGE SCALE GENOMIC DNA]</scope>
    <source>
        <strain evidence="1 2">AM25-6</strain>
    </source>
</reference>
<accession>A0A3E3E0Z2</accession>
<dbReference type="RefSeq" id="WP_117531380.1">
    <property type="nucleotide sequence ID" value="NZ_CAUFKS010000048.1"/>
</dbReference>
<evidence type="ECO:0008006" key="3">
    <source>
        <dbReference type="Google" id="ProtNLM"/>
    </source>
</evidence>
<protein>
    <recommendedName>
        <fullName evidence="3">Carbohydrate-binding domain-containing protein</fullName>
    </recommendedName>
</protein>
<dbReference type="EMBL" id="QUSM01000002">
    <property type="protein sequence ID" value="RGD75220.1"/>
    <property type="molecule type" value="Genomic_DNA"/>
</dbReference>
<name>A0A3E3E0Z2_9FIRM</name>
<evidence type="ECO:0000313" key="2">
    <source>
        <dbReference type="Proteomes" id="UP000261212"/>
    </source>
</evidence>
<evidence type="ECO:0000313" key="1">
    <source>
        <dbReference type="EMBL" id="RGD75220.1"/>
    </source>
</evidence>
<comment type="caution">
    <text evidence="1">The sequence shown here is derived from an EMBL/GenBank/DDBJ whole genome shotgun (WGS) entry which is preliminary data.</text>
</comment>
<dbReference type="Proteomes" id="UP000261212">
    <property type="component" value="Unassembled WGS sequence"/>
</dbReference>
<sequence length="349" mass="36803">MKIMRLKIMINLLLITFLSLFLFVGNALYAGENKNIYEITDFNSLIDNINNSNGNVELKIKGDIPITETIIIPKDKNIILSGDGTLVRDNGFVSSEPTLISIEKGGSLTIDGITIDGNNIPVHFSHEKGSLVDCKGTFKLEKGKLYRSVSSGYWSSTINISGSDAEMIMNGGSIENNTVANTDISGNATQYCGIVGVYKGGRFELNNGSINDNILDINDTMNTAAVYVTPEFFGSSSADSYFKMTGGEILNNAANFGAVLVGTAGQPSYKNEAHFTMDGGIIKGNKSVTAIGSGTNPAGGYGGGVMVNVSGNFTLNKGTISNNTSRMGAGVCVNDGYVSHGAMDGGNRS</sequence>
<proteinExistence type="predicted"/>
<organism evidence="1 2">
    <name type="scientific">Anaerofustis stercorihominis</name>
    <dbReference type="NCBI Taxonomy" id="214853"/>
    <lineage>
        <taxon>Bacteria</taxon>
        <taxon>Bacillati</taxon>
        <taxon>Bacillota</taxon>
        <taxon>Clostridia</taxon>
        <taxon>Eubacteriales</taxon>
        <taxon>Eubacteriaceae</taxon>
        <taxon>Anaerofustis</taxon>
    </lineage>
</organism>
<gene>
    <name evidence="1" type="ORF">DW687_02535</name>
</gene>
<dbReference type="AlphaFoldDB" id="A0A3E3E0Z2"/>